<feature type="transmembrane region" description="Helical" evidence="11">
    <location>
        <begin position="177"/>
        <end position="199"/>
    </location>
</feature>
<evidence type="ECO:0000256" key="11">
    <source>
        <dbReference type="SAM" id="Phobius"/>
    </source>
</evidence>
<evidence type="ECO:0000313" key="12">
    <source>
        <dbReference type="EMBL" id="EDV96991.1"/>
    </source>
</evidence>
<dbReference type="InterPro" id="IPR019176">
    <property type="entry name" value="Cytochrome_B561-rel"/>
</dbReference>
<keyword evidence="2" id="KW-1003">Cell membrane</keyword>
<evidence type="ECO:0000256" key="4">
    <source>
        <dbReference type="ARBA" id="ARBA00022692"/>
    </source>
</evidence>
<organism evidence="13">
    <name type="scientific">Drosophila grimshawi</name>
    <name type="common">Hawaiian fruit fly</name>
    <name type="synonym">Idiomyia grimshawi</name>
    <dbReference type="NCBI Taxonomy" id="7222"/>
    <lineage>
        <taxon>Eukaryota</taxon>
        <taxon>Metazoa</taxon>
        <taxon>Ecdysozoa</taxon>
        <taxon>Arthropoda</taxon>
        <taxon>Hexapoda</taxon>
        <taxon>Insecta</taxon>
        <taxon>Pterygota</taxon>
        <taxon>Neoptera</taxon>
        <taxon>Endopterygota</taxon>
        <taxon>Diptera</taxon>
        <taxon>Brachycera</taxon>
        <taxon>Muscomorpha</taxon>
        <taxon>Ephydroidea</taxon>
        <taxon>Drosophilidae</taxon>
        <taxon>Drosophila</taxon>
        <taxon>Hawaiian Drosophila</taxon>
    </lineage>
</organism>
<evidence type="ECO:0000256" key="10">
    <source>
        <dbReference type="SAM" id="MobiDB-lite"/>
    </source>
</evidence>
<evidence type="ECO:0000256" key="6">
    <source>
        <dbReference type="ARBA" id="ARBA00022989"/>
    </source>
</evidence>
<evidence type="ECO:0000256" key="3">
    <source>
        <dbReference type="ARBA" id="ARBA00022606"/>
    </source>
</evidence>
<dbReference type="FunCoup" id="B4J240">
    <property type="interactions" value="1587"/>
</dbReference>
<dbReference type="PANTHER" id="PTHR21780:SF0">
    <property type="entry name" value="TRANSMEMBRANE PROTEIN 209"/>
    <property type="match status" value="1"/>
</dbReference>
<feature type="transmembrane region" description="Helical" evidence="11">
    <location>
        <begin position="298"/>
        <end position="322"/>
    </location>
</feature>
<protein>
    <submittedName>
        <fullName evidence="12">GH14916</fullName>
    </submittedName>
</protein>
<dbReference type="eggNOG" id="KOG4670">
    <property type="taxonomic scope" value="Eukaryota"/>
</dbReference>
<evidence type="ECO:0000313" key="13">
    <source>
        <dbReference type="Proteomes" id="UP000001070"/>
    </source>
</evidence>
<evidence type="ECO:0000256" key="1">
    <source>
        <dbReference type="ARBA" id="ARBA00004651"/>
    </source>
</evidence>
<dbReference type="InterPro" id="IPR004117">
    <property type="entry name" value="7tm6_olfct_rcpt"/>
</dbReference>
<keyword evidence="6 11" id="KW-1133">Transmembrane helix</keyword>
<proteinExistence type="predicted"/>
<dbReference type="PhylomeDB" id="B4J240"/>
<dbReference type="Pfam" id="PF02949">
    <property type="entry name" value="7tm_6"/>
    <property type="match status" value="1"/>
</dbReference>
<evidence type="ECO:0000256" key="2">
    <source>
        <dbReference type="ARBA" id="ARBA00022475"/>
    </source>
</evidence>
<comment type="subcellular location">
    <subcellularLocation>
        <location evidence="1">Cell membrane</location>
        <topology evidence="1">Multi-pass membrane protein</topology>
    </subcellularLocation>
</comment>
<dbReference type="GO" id="GO:0005886">
    <property type="term" value="C:plasma membrane"/>
    <property type="evidence" value="ECO:0007669"/>
    <property type="project" value="UniProtKB-SubCell"/>
</dbReference>
<keyword evidence="8" id="KW-0675">Receptor</keyword>
<dbReference type="AlphaFoldDB" id="B4J240"/>
<dbReference type="PANTHER" id="PTHR21780">
    <property type="entry name" value="TRANSMEMBRANE PROTEIN 209"/>
    <property type="match status" value="1"/>
</dbReference>
<evidence type="ECO:0000256" key="8">
    <source>
        <dbReference type="ARBA" id="ARBA00023170"/>
    </source>
</evidence>
<dbReference type="GO" id="GO:0007165">
    <property type="term" value="P:signal transduction"/>
    <property type="evidence" value="ECO:0007669"/>
    <property type="project" value="UniProtKB-KW"/>
</dbReference>
<dbReference type="HOGENOM" id="CLU_314304_0_0_1"/>
<evidence type="ECO:0000256" key="5">
    <source>
        <dbReference type="ARBA" id="ARBA00022725"/>
    </source>
</evidence>
<reference evidence="12 13" key="1">
    <citation type="journal article" date="2007" name="Nature">
        <title>Evolution of genes and genomes on the Drosophila phylogeny.</title>
        <authorList>
            <consortium name="Drosophila 12 Genomes Consortium"/>
            <person name="Clark A.G."/>
            <person name="Eisen M.B."/>
            <person name="Smith D.R."/>
            <person name="Bergman C.M."/>
            <person name="Oliver B."/>
            <person name="Markow T.A."/>
            <person name="Kaufman T.C."/>
            <person name="Kellis M."/>
            <person name="Gelbart W."/>
            <person name="Iyer V.N."/>
            <person name="Pollard D.A."/>
            <person name="Sackton T.B."/>
            <person name="Larracuente A.M."/>
            <person name="Singh N.D."/>
            <person name="Abad J.P."/>
            <person name="Abt D.N."/>
            <person name="Adryan B."/>
            <person name="Aguade M."/>
            <person name="Akashi H."/>
            <person name="Anderson W.W."/>
            <person name="Aquadro C.F."/>
            <person name="Ardell D.H."/>
            <person name="Arguello R."/>
            <person name="Artieri C.G."/>
            <person name="Barbash D.A."/>
            <person name="Barker D."/>
            <person name="Barsanti P."/>
            <person name="Batterham P."/>
            <person name="Batzoglou S."/>
            <person name="Begun D."/>
            <person name="Bhutkar A."/>
            <person name="Blanco E."/>
            <person name="Bosak S.A."/>
            <person name="Bradley R.K."/>
            <person name="Brand A.D."/>
            <person name="Brent M.R."/>
            <person name="Brooks A.N."/>
            <person name="Brown R.H."/>
            <person name="Butlin R.K."/>
            <person name="Caggese C."/>
            <person name="Calvi B.R."/>
            <person name="Bernardo de Carvalho A."/>
            <person name="Caspi A."/>
            <person name="Castrezana S."/>
            <person name="Celniker S.E."/>
            <person name="Chang J.L."/>
            <person name="Chapple C."/>
            <person name="Chatterji S."/>
            <person name="Chinwalla A."/>
            <person name="Civetta A."/>
            <person name="Clifton S.W."/>
            <person name="Comeron J.M."/>
            <person name="Costello J.C."/>
            <person name="Coyne J.A."/>
            <person name="Daub J."/>
            <person name="David R.G."/>
            <person name="Delcher A.L."/>
            <person name="Delehaunty K."/>
            <person name="Do C.B."/>
            <person name="Ebling H."/>
            <person name="Edwards K."/>
            <person name="Eickbush T."/>
            <person name="Evans J.D."/>
            <person name="Filipski A."/>
            <person name="Findeiss S."/>
            <person name="Freyhult E."/>
            <person name="Fulton L."/>
            <person name="Fulton R."/>
            <person name="Garcia A.C."/>
            <person name="Gardiner A."/>
            <person name="Garfield D.A."/>
            <person name="Garvin B.E."/>
            <person name="Gibson G."/>
            <person name="Gilbert D."/>
            <person name="Gnerre S."/>
            <person name="Godfrey J."/>
            <person name="Good R."/>
            <person name="Gotea V."/>
            <person name="Gravely B."/>
            <person name="Greenberg A.J."/>
            <person name="Griffiths-Jones S."/>
            <person name="Gross S."/>
            <person name="Guigo R."/>
            <person name="Gustafson E.A."/>
            <person name="Haerty W."/>
            <person name="Hahn M.W."/>
            <person name="Halligan D.L."/>
            <person name="Halpern A.L."/>
            <person name="Halter G.M."/>
            <person name="Han M.V."/>
            <person name="Heger A."/>
            <person name="Hillier L."/>
            <person name="Hinrichs A.S."/>
            <person name="Holmes I."/>
            <person name="Hoskins R.A."/>
            <person name="Hubisz M.J."/>
            <person name="Hultmark D."/>
            <person name="Huntley M.A."/>
            <person name="Jaffe D.B."/>
            <person name="Jagadeeshan S."/>
            <person name="Jeck W.R."/>
            <person name="Johnson J."/>
            <person name="Jones C.D."/>
            <person name="Jordan W.C."/>
            <person name="Karpen G.H."/>
            <person name="Kataoka E."/>
            <person name="Keightley P.D."/>
            <person name="Kheradpour P."/>
            <person name="Kirkness E.F."/>
            <person name="Koerich L.B."/>
            <person name="Kristiansen K."/>
            <person name="Kudrna D."/>
            <person name="Kulathinal R.J."/>
            <person name="Kumar S."/>
            <person name="Kwok R."/>
            <person name="Lander E."/>
            <person name="Langley C.H."/>
            <person name="Lapoint R."/>
            <person name="Lazzaro B.P."/>
            <person name="Lee S.J."/>
            <person name="Levesque L."/>
            <person name="Li R."/>
            <person name="Lin C.F."/>
            <person name="Lin M.F."/>
            <person name="Lindblad-Toh K."/>
            <person name="Llopart A."/>
            <person name="Long M."/>
            <person name="Low L."/>
            <person name="Lozovsky E."/>
            <person name="Lu J."/>
            <person name="Luo M."/>
            <person name="Machado C.A."/>
            <person name="Makalowski W."/>
            <person name="Marzo M."/>
            <person name="Matsuda M."/>
            <person name="Matzkin L."/>
            <person name="McAllister B."/>
            <person name="McBride C.S."/>
            <person name="McKernan B."/>
            <person name="McKernan K."/>
            <person name="Mendez-Lago M."/>
            <person name="Minx P."/>
            <person name="Mollenhauer M.U."/>
            <person name="Montooth K."/>
            <person name="Mount S.M."/>
            <person name="Mu X."/>
            <person name="Myers E."/>
            <person name="Negre B."/>
            <person name="Newfeld S."/>
            <person name="Nielsen R."/>
            <person name="Noor M.A."/>
            <person name="O'Grady P."/>
            <person name="Pachter L."/>
            <person name="Papaceit M."/>
            <person name="Parisi M.J."/>
            <person name="Parisi M."/>
            <person name="Parts L."/>
            <person name="Pedersen J.S."/>
            <person name="Pesole G."/>
            <person name="Phillippy A.M."/>
            <person name="Ponting C.P."/>
            <person name="Pop M."/>
            <person name="Porcelli D."/>
            <person name="Powell J.R."/>
            <person name="Prohaska S."/>
            <person name="Pruitt K."/>
            <person name="Puig M."/>
            <person name="Quesneville H."/>
            <person name="Ram K.R."/>
            <person name="Rand D."/>
            <person name="Rasmussen M.D."/>
            <person name="Reed L.K."/>
            <person name="Reenan R."/>
            <person name="Reily A."/>
            <person name="Remington K.A."/>
            <person name="Rieger T.T."/>
            <person name="Ritchie M.G."/>
            <person name="Robin C."/>
            <person name="Rogers Y.H."/>
            <person name="Rohde C."/>
            <person name="Rozas J."/>
            <person name="Rubenfield M.J."/>
            <person name="Ruiz A."/>
            <person name="Russo S."/>
            <person name="Salzberg S.L."/>
            <person name="Sanchez-Gracia A."/>
            <person name="Saranga D.J."/>
            <person name="Sato H."/>
            <person name="Schaeffer S.W."/>
            <person name="Schatz M.C."/>
            <person name="Schlenke T."/>
            <person name="Schwartz R."/>
            <person name="Segarra C."/>
            <person name="Singh R.S."/>
            <person name="Sirot L."/>
            <person name="Sirota M."/>
            <person name="Sisneros N.B."/>
            <person name="Smith C.D."/>
            <person name="Smith T.F."/>
            <person name="Spieth J."/>
            <person name="Stage D.E."/>
            <person name="Stark A."/>
            <person name="Stephan W."/>
            <person name="Strausberg R.L."/>
            <person name="Strempel S."/>
            <person name="Sturgill D."/>
            <person name="Sutton G."/>
            <person name="Sutton G.G."/>
            <person name="Tao W."/>
            <person name="Teichmann S."/>
            <person name="Tobari Y.N."/>
            <person name="Tomimura Y."/>
            <person name="Tsolas J.M."/>
            <person name="Valente V.L."/>
            <person name="Venter E."/>
            <person name="Venter J.C."/>
            <person name="Vicario S."/>
            <person name="Vieira F.G."/>
            <person name="Vilella A.J."/>
            <person name="Villasante A."/>
            <person name="Walenz B."/>
            <person name="Wang J."/>
            <person name="Wasserman M."/>
            <person name="Watts T."/>
            <person name="Wilson D."/>
            <person name="Wilson R.K."/>
            <person name="Wing R.A."/>
            <person name="Wolfner M.F."/>
            <person name="Wong A."/>
            <person name="Wong G.K."/>
            <person name="Wu C.I."/>
            <person name="Wu G."/>
            <person name="Yamamoto D."/>
            <person name="Yang H.P."/>
            <person name="Yang S.P."/>
            <person name="Yorke J.A."/>
            <person name="Yoshida K."/>
            <person name="Zdobnov E."/>
            <person name="Zhang P."/>
            <person name="Zhang Y."/>
            <person name="Zimin A.V."/>
            <person name="Baldwin J."/>
            <person name="Abdouelleil A."/>
            <person name="Abdulkadir J."/>
            <person name="Abebe A."/>
            <person name="Abera B."/>
            <person name="Abreu J."/>
            <person name="Acer S.C."/>
            <person name="Aftuck L."/>
            <person name="Alexander A."/>
            <person name="An P."/>
            <person name="Anderson E."/>
            <person name="Anderson S."/>
            <person name="Arachi H."/>
            <person name="Azer M."/>
            <person name="Bachantsang P."/>
            <person name="Barry A."/>
            <person name="Bayul T."/>
            <person name="Berlin A."/>
            <person name="Bessette D."/>
            <person name="Bloom T."/>
            <person name="Blye J."/>
            <person name="Boguslavskiy L."/>
            <person name="Bonnet C."/>
            <person name="Boukhgalter B."/>
            <person name="Bourzgui I."/>
            <person name="Brown A."/>
            <person name="Cahill P."/>
            <person name="Channer S."/>
            <person name="Cheshatsang Y."/>
            <person name="Chuda L."/>
            <person name="Citroen M."/>
            <person name="Collymore A."/>
            <person name="Cooke P."/>
            <person name="Costello M."/>
            <person name="D'Aco K."/>
            <person name="Daza R."/>
            <person name="De Haan G."/>
            <person name="DeGray S."/>
            <person name="DeMaso C."/>
            <person name="Dhargay N."/>
            <person name="Dooley K."/>
            <person name="Dooley E."/>
            <person name="Doricent M."/>
            <person name="Dorje P."/>
            <person name="Dorjee K."/>
            <person name="Dupes A."/>
            <person name="Elong R."/>
            <person name="Falk J."/>
            <person name="Farina A."/>
            <person name="Faro S."/>
            <person name="Ferguson D."/>
            <person name="Fisher S."/>
            <person name="Foley C.D."/>
            <person name="Franke A."/>
            <person name="Friedrich D."/>
            <person name="Gadbois L."/>
            <person name="Gearin G."/>
            <person name="Gearin C.R."/>
            <person name="Giannoukos G."/>
            <person name="Goode T."/>
            <person name="Graham J."/>
            <person name="Grandbois E."/>
            <person name="Grewal S."/>
            <person name="Gyaltsen K."/>
            <person name="Hafez N."/>
            <person name="Hagos B."/>
            <person name="Hall J."/>
            <person name="Henson C."/>
            <person name="Hollinger A."/>
            <person name="Honan T."/>
            <person name="Huard M.D."/>
            <person name="Hughes L."/>
            <person name="Hurhula B."/>
            <person name="Husby M.E."/>
            <person name="Kamat A."/>
            <person name="Kanga B."/>
            <person name="Kashin S."/>
            <person name="Khazanovich D."/>
            <person name="Kisner P."/>
            <person name="Lance K."/>
            <person name="Lara M."/>
            <person name="Lee W."/>
            <person name="Lennon N."/>
            <person name="Letendre F."/>
            <person name="LeVine R."/>
            <person name="Lipovsky A."/>
            <person name="Liu X."/>
            <person name="Liu J."/>
            <person name="Liu S."/>
            <person name="Lokyitsang T."/>
            <person name="Lokyitsang Y."/>
            <person name="Lubonja R."/>
            <person name="Lui A."/>
            <person name="MacDonald P."/>
            <person name="Magnisalis V."/>
            <person name="Maru K."/>
            <person name="Matthews C."/>
            <person name="McCusker W."/>
            <person name="McDonough S."/>
            <person name="Mehta T."/>
            <person name="Meldrim J."/>
            <person name="Meneus L."/>
            <person name="Mihai O."/>
            <person name="Mihalev A."/>
            <person name="Mihova T."/>
            <person name="Mittelman R."/>
            <person name="Mlenga V."/>
            <person name="Montmayeur A."/>
            <person name="Mulrain L."/>
            <person name="Navidi A."/>
            <person name="Naylor J."/>
            <person name="Negash T."/>
            <person name="Nguyen T."/>
            <person name="Nguyen N."/>
            <person name="Nicol R."/>
            <person name="Norbu C."/>
            <person name="Norbu N."/>
            <person name="Novod N."/>
            <person name="O'Neill B."/>
            <person name="Osman S."/>
            <person name="Markiewicz E."/>
            <person name="Oyono O.L."/>
            <person name="Patti C."/>
            <person name="Phunkhang P."/>
            <person name="Pierre F."/>
            <person name="Priest M."/>
            <person name="Raghuraman S."/>
            <person name="Rege F."/>
            <person name="Reyes R."/>
            <person name="Rise C."/>
            <person name="Rogov P."/>
            <person name="Ross K."/>
            <person name="Ryan E."/>
            <person name="Settipalli S."/>
            <person name="Shea T."/>
            <person name="Sherpa N."/>
            <person name="Shi L."/>
            <person name="Shih D."/>
            <person name="Sparrow T."/>
            <person name="Spaulding J."/>
            <person name="Stalker J."/>
            <person name="Stange-Thomann N."/>
            <person name="Stavropoulos S."/>
            <person name="Stone C."/>
            <person name="Strader C."/>
            <person name="Tesfaye S."/>
            <person name="Thomson T."/>
            <person name="Thoulutsang Y."/>
            <person name="Thoulutsang D."/>
            <person name="Topham K."/>
            <person name="Topping I."/>
            <person name="Tsamla T."/>
            <person name="Vassiliev H."/>
            <person name="Vo A."/>
            <person name="Wangchuk T."/>
            <person name="Wangdi T."/>
            <person name="Weiand M."/>
            <person name="Wilkinson J."/>
            <person name="Wilson A."/>
            <person name="Yadav S."/>
            <person name="Young G."/>
            <person name="Yu Q."/>
            <person name="Zembek L."/>
            <person name="Zhong D."/>
            <person name="Zimmer A."/>
            <person name="Zwirko Z."/>
            <person name="Jaffe D.B."/>
            <person name="Alvarez P."/>
            <person name="Brockman W."/>
            <person name="Butler J."/>
            <person name="Chin C."/>
            <person name="Gnerre S."/>
            <person name="Grabherr M."/>
            <person name="Kleber M."/>
            <person name="Mauceli E."/>
            <person name="MacCallum I."/>
        </authorList>
    </citation>
    <scope>NUCLEOTIDE SEQUENCE [LARGE SCALE GENOMIC DNA]</scope>
    <source>
        <strain evidence="13">Tucson 15287-2541.00</strain>
    </source>
</reference>
<keyword evidence="4 11" id="KW-0812">Transmembrane</keyword>
<keyword evidence="3" id="KW-0716">Sensory transduction</keyword>
<keyword evidence="13" id="KW-1185">Reference proteome</keyword>
<evidence type="ECO:0000256" key="7">
    <source>
        <dbReference type="ARBA" id="ARBA00023136"/>
    </source>
</evidence>
<keyword evidence="5" id="KW-0552">Olfaction</keyword>
<feature type="transmembrane region" description="Helical" evidence="11">
    <location>
        <begin position="413"/>
        <end position="432"/>
    </location>
</feature>
<feature type="region of interest" description="Disordered" evidence="10">
    <location>
        <begin position="527"/>
        <end position="562"/>
    </location>
</feature>
<sequence length="931" mass="108371">MRYLPRLRDGRPAPLPWPVAIYRLLNHIIWPLEDGASRRGVLLERFKIFMGFVIFNFTNEVDFHYLVLNRHNIDKMLTGMPTALVLLEIMLRGFQLALNKEAFKRLLQKFYADIYVTKESEPQLFSSIQRQMFLTRLNAFAYIVALGNFFVVPVQNYRYNRRDMLYQQVYFFDNTKMYFYIPCLIINYYVGTMIVSMIFGELNVIGELLTHLNARYIILCRDIGELAKNSLEKESPTELAATFRRELRQIVYRHVALNQFAEEMENEFSFRIFFMFAFSAILLCAMGFKAYTNPSANIVYIVWGTAKFCQLLALGMIGSIVYKTTDDISVMYYCCGWEQIIYHSTNTRENVQLMKFVTMAIEINSRPFYLTGLNSPKFRSPVLQRNRQKTQVARVNVPESLEIRRRRGEARTYLKWGFINIVILALVSFDIWQTCVSAKDRFWYQAEYTFAVFIFLSVLACFGKYLCWLIVDNGQICVTELQRCLLDETNENSFRTVSPMSKPRIYKPESNIIDNVPIINWHSSFEDSRWGTPQSPRRSLSPTRSPQQPPPQHQQFNNQSYNCSMSGNNSSLNASNVSNDSTYMSPYAEVCREDFPTDVRELPALVRRIRRERRRSYDELADAAIMKSRNSTNSFWNYCNNAAAYMLKRTVYQLAPAPVVSTENAPSIEEFGIVEFKDSNSDVIKRISTVKLSQYLSNLRYWISTTILQRLVKQIDHMDEVFRQRGLSDWKIGTVSLERLRKMAENQQFVQSCAPMLPLLLPFLDTFNNQEYLVQRIKELSQGSCIGEYRWNSGNVHNGKEWGEHLPTDAAILFHVFCVYLDSQLMPLPQGGGRPFHSRYVLIRQEKRSTKDLVNAVNNKAHCAILVTNNQLKPKFNFISDKELHNCAHDRNNLFYVIIQFLIYMRTHQEAALEGVNLGKSGINIMCVIED</sequence>
<accession>B4J240</accession>
<gene>
    <name evidence="12" type="primary">Dgri\GH14916</name>
    <name evidence="12" type="ORF">Dgri_GH14916</name>
</gene>
<evidence type="ECO:0000256" key="9">
    <source>
        <dbReference type="ARBA" id="ARBA00023224"/>
    </source>
</evidence>
<keyword evidence="7 11" id="KW-0472">Membrane</keyword>
<keyword evidence="9" id="KW-0807">Transducer</keyword>
<feature type="compositionally biased region" description="Low complexity" evidence="10">
    <location>
        <begin position="533"/>
        <end position="546"/>
    </location>
</feature>
<dbReference type="InParanoid" id="B4J240"/>
<dbReference type="EMBL" id="CH916366">
    <property type="protein sequence ID" value="EDV96991.1"/>
    <property type="molecule type" value="Genomic_DNA"/>
</dbReference>
<feature type="transmembrane region" description="Helical" evidence="11">
    <location>
        <begin position="139"/>
        <end position="157"/>
    </location>
</feature>
<name>B4J240_DROGR</name>
<dbReference type="OrthoDB" id="509821at2759"/>
<dbReference type="Proteomes" id="UP000001070">
    <property type="component" value="Unassembled WGS sequence"/>
</dbReference>
<feature type="transmembrane region" description="Helical" evidence="11">
    <location>
        <begin position="272"/>
        <end position="292"/>
    </location>
</feature>
<feature type="transmembrane region" description="Helical" evidence="11">
    <location>
        <begin position="452"/>
        <end position="471"/>
    </location>
</feature>
<dbReference type="STRING" id="7222.B4J240"/>
<dbReference type="Pfam" id="PF09786">
    <property type="entry name" value="CytochromB561_N"/>
    <property type="match status" value="1"/>
</dbReference>
<dbReference type="GO" id="GO:0004984">
    <property type="term" value="F:olfactory receptor activity"/>
    <property type="evidence" value="ECO:0007669"/>
    <property type="project" value="InterPro"/>
</dbReference>
<dbReference type="GO" id="GO:0005549">
    <property type="term" value="F:odorant binding"/>
    <property type="evidence" value="ECO:0007669"/>
    <property type="project" value="InterPro"/>
</dbReference>